<dbReference type="Proteomes" id="UP000029839">
    <property type="component" value="Unassembled WGS sequence"/>
</dbReference>
<dbReference type="Pfam" id="PF20248">
    <property type="entry name" value="DUF6603"/>
    <property type="match status" value="1"/>
</dbReference>
<reference evidence="2 3" key="2">
    <citation type="journal article" date="2015" name="Stand. Genomic Sci.">
        <title>Draft genome sequence of Cellulomonas carbonis T26(T) and comparative analysis of six Cellulomonas genomes.</title>
        <authorList>
            <person name="Zhuang W."/>
            <person name="Zhang S."/>
            <person name="Xia X."/>
            <person name="Wang G."/>
        </authorList>
    </citation>
    <scope>NUCLEOTIDE SEQUENCE [LARGE SCALE GENOMIC DNA]</scope>
    <source>
        <strain evidence="2 3">T26</strain>
    </source>
</reference>
<comment type="caution">
    <text evidence="2">The sequence shown here is derived from an EMBL/GenBank/DDBJ whole genome shotgun (WGS) entry which is preliminary data.</text>
</comment>
<organism evidence="2 3">
    <name type="scientific">Cellulomonas carbonis T26</name>
    <dbReference type="NCBI Taxonomy" id="947969"/>
    <lineage>
        <taxon>Bacteria</taxon>
        <taxon>Bacillati</taxon>
        <taxon>Actinomycetota</taxon>
        <taxon>Actinomycetes</taxon>
        <taxon>Micrococcales</taxon>
        <taxon>Cellulomonadaceae</taxon>
        <taxon>Cellulomonas</taxon>
    </lineage>
</organism>
<dbReference type="RefSeq" id="WP_043606650.1">
    <property type="nucleotide sequence ID" value="NZ_AXCY01000043.1"/>
</dbReference>
<dbReference type="AlphaFoldDB" id="A0A0A0BSN0"/>
<dbReference type="EMBL" id="AXCY01000043">
    <property type="protein sequence ID" value="KGM10662.1"/>
    <property type="molecule type" value="Genomic_DNA"/>
</dbReference>
<protein>
    <recommendedName>
        <fullName evidence="1">DUF6603 domain-containing protein</fullName>
    </recommendedName>
</protein>
<evidence type="ECO:0000313" key="2">
    <source>
        <dbReference type="EMBL" id="KGM10662.1"/>
    </source>
</evidence>
<feature type="domain" description="DUF6603" evidence="1">
    <location>
        <begin position="296"/>
        <end position="793"/>
    </location>
</feature>
<reference evidence="2 3" key="1">
    <citation type="submission" date="2013-08" db="EMBL/GenBank/DDBJ databases">
        <title>Genome sequencing of Cellulomonas carbonis T26.</title>
        <authorList>
            <person name="Chen F."/>
            <person name="Li Y."/>
            <person name="Wang G."/>
        </authorList>
    </citation>
    <scope>NUCLEOTIDE SEQUENCE [LARGE SCALE GENOMIC DNA]</scope>
    <source>
        <strain evidence="2 3">T26</strain>
    </source>
</reference>
<evidence type="ECO:0000313" key="3">
    <source>
        <dbReference type="Proteomes" id="UP000029839"/>
    </source>
</evidence>
<keyword evidence="3" id="KW-1185">Reference proteome</keyword>
<name>A0A0A0BSN0_9CELL</name>
<accession>A0A0A0BSN0</accession>
<gene>
    <name evidence="2" type="ORF">N868_14165</name>
</gene>
<proteinExistence type="predicted"/>
<evidence type="ECO:0000259" key="1">
    <source>
        <dbReference type="Pfam" id="PF20248"/>
    </source>
</evidence>
<sequence length="964" mass="97743">MAQSAGDRLLELLAREWLSALHDAAARLTDRLATLGPDPAFDGTPFAGRVLARVDDLGGVPVLALVATLVGGTPSGPHVAVHGWRDAPAPDSPRGLALVVASGGPAVLAVTVVPGEPRAVVLRAGGLTGGTAAVVGLPSGATLQVSGTTSAELAAAVLGDGAPPTPAAAVGDRVEITLERAGPGPVWGLPGGPSVRLGAVSAQVTVAVTADGVARSADLALEGGEVLLAPGFLAALVPMDLTFPLDLDLRAAPGTGATLGGSPSLSARLPGPGAAPWLDVVVDVVDAADGPRAQVTLTTAVDVDLPAVPVHLRAEGLGLALALPLRPGPGFTPAPDAVRGAEPTGAEVAVSVPVVSGAGVLRRRGADLVGALAVEIPPMSASAFAALTPAADGRPLSLLVIMGATFPPPGVQIGFGFAVMGLGGVIGINRRIDRDALLRAVADGSAAGLLFPADPVGAGERALEVLPAVFPASRGSVVAGPMFRLGWGGQVVTLSVAVLVESGVDDRLTILGTIVVALPDPAAPIVLIRATFAGLIEPTVPSVTFLASLEGSHIVGAPLTGDIFLLTRGGPDPELVLSAGGFHPAFRVPAGVPVLRRLSLDLSPVPWIELRCEAYVAVTSTTLQLGARLELVAEVAGCGLRGWLAFDALLQLDPFRFVADVSGGLALRAFGRKLLGVQLALHLEGPAPYLARGRGSIDIFLFEVSLDFEVGWGRPAAPLTPAPDVGAALRAALADPAAWRSRGDPPRGVVLTDAAREALGAASVVDPYGSVTVQQTRVPLGVEIGRLDGRPVPTQRWDLVGARLRDGEPARTSPLRADFPPAHFLAPASDDEALATPAFLPLVSGATLTPEPATGAPLRPVDLSWEERVIVQDLPVPVRAGLGDVTGLDALSAVLVATSVDDGVWWPEPEVVVEVVPAPPAVAVSTWSMATADVRPEQTVLEMEQALGGFGDLVAVEAWEVAVR</sequence>
<dbReference type="InterPro" id="IPR046538">
    <property type="entry name" value="DUF6603"/>
</dbReference>